<dbReference type="SUPFAM" id="SSF144232">
    <property type="entry name" value="HIT/MYND zinc finger-like"/>
    <property type="match status" value="1"/>
</dbReference>
<dbReference type="PROSITE" id="PS50865">
    <property type="entry name" value="ZF_MYND_2"/>
    <property type="match status" value="1"/>
</dbReference>
<comment type="caution">
    <text evidence="7">The sequence shown here is derived from an EMBL/GenBank/DDBJ whole genome shotgun (WGS) entry which is preliminary data.</text>
</comment>
<feature type="compositionally biased region" description="Pro residues" evidence="5">
    <location>
        <begin position="158"/>
        <end position="167"/>
    </location>
</feature>
<evidence type="ECO:0000313" key="8">
    <source>
        <dbReference type="Proteomes" id="UP000266841"/>
    </source>
</evidence>
<keyword evidence="1" id="KW-0479">Metal-binding</keyword>
<dbReference type="EMBL" id="AGNL01006448">
    <property type="protein sequence ID" value="EJK72033.1"/>
    <property type="molecule type" value="Genomic_DNA"/>
</dbReference>
<evidence type="ECO:0000256" key="3">
    <source>
        <dbReference type="ARBA" id="ARBA00022833"/>
    </source>
</evidence>
<dbReference type="GO" id="GO:0008270">
    <property type="term" value="F:zinc ion binding"/>
    <property type="evidence" value="ECO:0007669"/>
    <property type="project" value="UniProtKB-KW"/>
</dbReference>
<feature type="non-terminal residue" evidence="7">
    <location>
        <position position="787"/>
    </location>
</feature>
<feature type="region of interest" description="Disordered" evidence="5">
    <location>
        <begin position="119"/>
        <end position="176"/>
    </location>
</feature>
<keyword evidence="2 4" id="KW-0863">Zinc-finger</keyword>
<evidence type="ECO:0000256" key="4">
    <source>
        <dbReference type="PROSITE-ProRule" id="PRU00134"/>
    </source>
</evidence>
<feature type="region of interest" description="Disordered" evidence="5">
    <location>
        <begin position="1"/>
        <end position="28"/>
    </location>
</feature>
<proteinExistence type="predicted"/>
<evidence type="ECO:0000313" key="7">
    <source>
        <dbReference type="EMBL" id="EJK72033.1"/>
    </source>
</evidence>
<name>K0T067_THAOC</name>
<dbReference type="InterPro" id="IPR002893">
    <property type="entry name" value="Znf_MYND"/>
</dbReference>
<evidence type="ECO:0000256" key="1">
    <source>
        <dbReference type="ARBA" id="ARBA00022723"/>
    </source>
</evidence>
<reference evidence="7 8" key="1">
    <citation type="journal article" date="2012" name="Genome Biol.">
        <title>Genome and low-iron response of an oceanic diatom adapted to chronic iron limitation.</title>
        <authorList>
            <person name="Lommer M."/>
            <person name="Specht M."/>
            <person name="Roy A.S."/>
            <person name="Kraemer L."/>
            <person name="Andreson R."/>
            <person name="Gutowska M.A."/>
            <person name="Wolf J."/>
            <person name="Bergner S.V."/>
            <person name="Schilhabel M.B."/>
            <person name="Klostermeier U.C."/>
            <person name="Beiko R.G."/>
            <person name="Rosenstiel P."/>
            <person name="Hippler M."/>
            <person name="Laroche J."/>
        </authorList>
    </citation>
    <scope>NUCLEOTIDE SEQUENCE [LARGE SCALE GENOMIC DNA]</scope>
    <source>
        <strain evidence="7 8">CCMP1005</strain>
    </source>
</reference>
<dbReference type="Gene3D" id="6.10.140.2220">
    <property type="match status" value="1"/>
</dbReference>
<accession>K0T067</accession>
<evidence type="ECO:0000256" key="2">
    <source>
        <dbReference type="ARBA" id="ARBA00022771"/>
    </source>
</evidence>
<feature type="compositionally biased region" description="Basic residues" evidence="5">
    <location>
        <begin position="130"/>
        <end position="144"/>
    </location>
</feature>
<keyword evidence="8" id="KW-1185">Reference proteome</keyword>
<organism evidence="7 8">
    <name type="scientific">Thalassiosira oceanica</name>
    <name type="common">Marine diatom</name>
    <dbReference type="NCBI Taxonomy" id="159749"/>
    <lineage>
        <taxon>Eukaryota</taxon>
        <taxon>Sar</taxon>
        <taxon>Stramenopiles</taxon>
        <taxon>Ochrophyta</taxon>
        <taxon>Bacillariophyta</taxon>
        <taxon>Coscinodiscophyceae</taxon>
        <taxon>Thalassiosirophycidae</taxon>
        <taxon>Thalassiosirales</taxon>
        <taxon>Thalassiosiraceae</taxon>
        <taxon>Thalassiosira</taxon>
    </lineage>
</organism>
<feature type="domain" description="MYND-type" evidence="6">
    <location>
        <begin position="659"/>
        <end position="700"/>
    </location>
</feature>
<keyword evidence="3" id="KW-0862">Zinc</keyword>
<dbReference type="AlphaFoldDB" id="K0T067"/>
<evidence type="ECO:0000259" key="6">
    <source>
        <dbReference type="PROSITE" id="PS50865"/>
    </source>
</evidence>
<feature type="compositionally biased region" description="Low complexity" evidence="5">
    <location>
        <begin position="148"/>
        <end position="157"/>
    </location>
</feature>
<gene>
    <name evidence="7" type="ORF">THAOC_06475</name>
</gene>
<dbReference type="Proteomes" id="UP000266841">
    <property type="component" value="Unassembled WGS sequence"/>
</dbReference>
<dbReference type="OrthoDB" id="5282002at2759"/>
<protein>
    <recommendedName>
        <fullName evidence="6">MYND-type domain-containing protein</fullName>
    </recommendedName>
</protein>
<sequence>MIPPDPVISSGPLAALEPSSGRRPRPLDLVGRVRSPVGSRAKRVLAPLPSLAARPSTMQSSCALWGFYPQTDAWVTERQSQPRTLRLASNMSTVNNTAAGAAVPKSACNHEKVCAWAPAGQNSRVMPSSKKLRGRQKKASKKSRQGQSAAQSGDGADPGPPGTPFPSVPHISPGTVLSPQAVRGMYEDIGAELPEPTGVLTPGAIHKMYDMLDSPLLPAMGDFLVKETSEGGGRRCFVIKAEIAGPNPRCIIGGIGRPSWLPEDVLKCISAMDPRATSYVSSIKPVTQESEEMTCLLERGLLDLIWQRLRSGFEVDCVATMEQKDDTKTMMDWLTILSSIIRMTESLACLEPVLKLILDTLVLGRAEIVPDTEFYGSRRNYFMLVARLLKIFSESKQAVFPRSSDTDALVELACGAVFWHLDKHTNPECHRLLHALCVTGSEIIRDELFYRETKCQDTSDFTKFLLSIANMRVCPGDSTFCSSIFLLIPETPIPYVRGDLMDVLEFFVKFNCVDRDMICNIVELPESMFSLSVEKRYIRQCFGILECVLNPIDGHHGSWDRRMSIAVEAGLVMLVLKLEIQVELGSHKGLDRSELIELIESTVPQLERCLTRGSKSCLSMARVDLKTYMREFGIDIDRPCSYRANDLVKSARALCARRCTCCAELLAVGRIFRCDNCGTVYCSPVCQTKDWTMGGHKETCKVGLDGRETAVTAPNTKESILAQLRAVNIIVSNVRGPFEGRWCAQHNNELITLVTGEVDEWAHSAIAHSAIASGQRFTLIKGVGAVA</sequence>
<evidence type="ECO:0000256" key="5">
    <source>
        <dbReference type="SAM" id="MobiDB-lite"/>
    </source>
</evidence>